<evidence type="ECO:0000256" key="3">
    <source>
        <dbReference type="ARBA" id="ARBA00007769"/>
    </source>
</evidence>
<comment type="cofactor">
    <cofactor evidence="1">
        <name>Mn(2+)</name>
        <dbReference type="ChEBI" id="CHEBI:29035"/>
    </cofactor>
</comment>
<evidence type="ECO:0000256" key="9">
    <source>
        <dbReference type="ARBA" id="ARBA00022842"/>
    </source>
</evidence>
<evidence type="ECO:0000256" key="11">
    <source>
        <dbReference type="ARBA" id="ARBA00023027"/>
    </source>
</evidence>
<keyword evidence="9" id="KW-0460">Magnesium</keyword>
<comment type="subunit">
    <text evidence="4">Homodimer.</text>
</comment>
<dbReference type="GO" id="GO:0009098">
    <property type="term" value="P:L-leucine biosynthetic process"/>
    <property type="evidence" value="ECO:0007669"/>
    <property type="project" value="UniProtKB-KW"/>
</dbReference>
<keyword evidence="8" id="KW-0479">Metal-binding</keyword>
<evidence type="ECO:0000256" key="7">
    <source>
        <dbReference type="ARBA" id="ARBA00022605"/>
    </source>
</evidence>
<dbReference type="Gene3D" id="3.40.718.10">
    <property type="entry name" value="Isopropylmalate Dehydrogenase"/>
    <property type="match status" value="2"/>
</dbReference>
<evidence type="ECO:0000313" key="15">
    <source>
        <dbReference type="Proteomes" id="UP000077002"/>
    </source>
</evidence>
<dbReference type="RefSeq" id="XP_022514635.1">
    <property type="nucleotide sequence ID" value="XM_022652941.1"/>
</dbReference>
<dbReference type="InterPro" id="IPR019818">
    <property type="entry name" value="IsoCit/isopropylmalate_DH_CS"/>
</dbReference>
<keyword evidence="6" id="KW-0432">Leucine biosynthesis</keyword>
<dbReference type="GO" id="GO:0003862">
    <property type="term" value="F:3-isopropylmalate dehydrogenase activity"/>
    <property type="evidence" value="ECO:0007669"/>
    <property type="project" value="UniProtKB-EC"/>
</dbReference>
<evidence type="ECO:0000256" key="6">
    <source>
        <dbReference type="ARBA" id="ARBA00022430"/>
    </source>
</evidence>
<protein>
    <recommendedName>
        <fullName evidence="5">3-isopropylmalate dehydrogenase</fullName>
        <ecNumber evidence="5">1.1.1.85</ecNumber>
    </recommendedName>
</protein>
<proteinExistence type="inferred from homology"/>
<keyword evidence="7" id="KW-0028">Amino-acid biosynthesis</keyword>
<dbReference type="PANTHER" id="PTHR42979:SF1">
    <property type="entry name" value="3-ISOPROPYLMALATE DEHYDROGENASE"/>
    <property type="match status" value="1"/>
</dbReference>
<keyword evidence="11" id="KW-0520">NAD</keyword>
<dbReference type="Proteomes" id="UP000077002">
    <property type="component" value="Unassembled WGS sequence"/>
</dbReference>
<dbReference type="OrthoDB" id="419183at2759"/>
<sequence>MSMLLITNPSMFNGVIIADNMFGDLLSDQAGGIIGTLGLVPSASLCDVADGRSCMQAEATAIENAVEKVLDGKDIGGLKVRTRDLGGHATMEEVGDAVYETLD</sequence>
<evidence type="ECO:0000256" key="8">
    <source>
        <dbReference type="ARBA" id="ARBA00022723"/>
    </source>
</evidence>
<dbReference type="AlphaFoldDB" id="A0A177FEK9"/>
<accession>A0A177FEK9</accession>
<evidence type="ECO:0000256" key="2">
    <source>
        <dbReference type="ARBA" id="ARBA00001946"/>
    </source>
</evidence>
<dbReference type="GO" id="GO:0051287">
    <property type="term" value="F:NAD binding"/>
    <property type="evidence" value="ECO:0007669"/>
    <property type="project" value="InterPro"/>
</dbReference>
<evidence type="ECO:0000256" key="4">
    <source>
        <dbReference type="ARBA" id="ARBA00011738"/>
    </source>
</evidence>
<evidence type="ECO:0000256" key="12">
    <source>
        <dbReference type="ARBA" id="ARBA00023304"/>
    </source>
</evidence>
<evidence type="ECO:0000313" key="14">
    <source>
        <dbReference type="EMBL" id="OAG42683.1"/>
    </source>
</evidence>
<comment type="similarity">
    <text evidence="3">Belongs to the isocitrate and isopropylmalate dehydrogenases family.</text>
</comment>
<comment type="caution">
    <text evidence="14">The sequence shown here is derived from an EMBL/GenBank/DDBJ whole genome shotgun (WGS) entry which is preliminary data.</text>
</comment>
<dbReference type="InterPro" id="IPR024084">
    <property type="entry name" value="IsoPropMal-DH-like_dom"/>
</dbReference>
<feature type="domain" description="Isopropylmalate dehydrogenase-like" evidence="13">
    <location>
        <begin position="1"/>
        <end position="47"/>
    </location>
</feature>
<dbReference type="GO" id="GO:0000287">
    <property type="term" value="F:magnesium ion binding"/>
    <property type="evidence" value="ECO:0007669"/>
    <property type="project" value="InterPro"/>
</dbReference>
<dbReference type="EC" id="1.1.1.85" evidence="5"/>
<dbReference type="PROSITE" id="PS00470">
    <property type="entry name" value="IDH_IMDH"/>
    <property type="match status" value="1"/>
</dbReference>
<keyword evidence="12" id="KW-0100">Branched-chain amino acid biosynthesis</keyword>
<evidence type="ECO:0000256" key="5">
    <source>
        <dbReference type="ARBA" id="ARBA00013101"/>
    </source>
</evidence>
<comment type="cofactor">
    <cofactor evidence="2">
        <name>Mg(2+)</name>
        <dbReference type="ChEBI" id="CHEBI:18420"/>
    </cofactor>
</comment>
<dbReference type="EMBL" id="LVKK01000014">
    <property type="protein sequence ID" value="OAG42683.1"/>
    <property type="molecule type" value="Genomic_DNA"/>
</dbReference>
<dbReference type="SUPFAM" id="SSF53659">
    <property type="entry name" value="Isocitrate/Isopropylmalate dehydrogenase-like"/>
    <property type="match status" value="1"/>
</dbReference>
<organism evidence="14 15">
    <name type="scientific">Fonsecaea monophora</name>
    <dbReference type="NCBI Taxonomy" id="254056"/>
    <lineage>
        <taxon>Eukaryota</taxon>
        <taxon>Fungi</taxon>
        <taxon>Dikarya</taxon>
        <taxon>Ascomycota</taxon>
        <taxon>Pezizomycotina</taxon>
        <taxon>Eurotiomycetes</taxon>
        <taxon>Chaetothyriomycetidae</taxon>
        <taxon>Chaetothyriales</taxon>
        <taxon>Herpotrichiellaceae</taxon>
        <taxon>Fonsecaea</taxon>
    </lineage>
</organism>
<keyword evidence="10" id="KW-0560">Oxidoreductase</keyword>
<name>A0A177FEK9_9EURO</name>
<evidence type="ECO:0000259" key="13">
    <source>
        <dbReference type="Pfam" id="PF00180"/>
    </source>
</evidence>
<evidence type="ECO:0000256" key="10">
    <source>
        <dbReference type="ARBA" id="ARBA00023002"/>
    </source>
</evidence>
<evidence type="ECO:0000256" key="1">
    <source>
        <dbReference type="ARBA" id="ARBA00001936"/>
    </source>
</evidence>
<gene>
    <name evidence="14" type="ORF">AYO21_02966</name>
</gene>
<keyword evidence="15" id="KW-1185">Reference proteome</keyword>
<dbReference type="InterPro" id="IPR004429">
    <property type="entry name" value="Isopropylmalate_DH"/>
</dbReference>
<reference evidence="14 15" key="1">
    <citation type="submission" date="2016-03" db="EMBL/GenBank/DDBJ databases">
        <title>Draft genome sequence of the Fonsecaea monophora CBS 269.37.</title>
        <authorList>
            <person name="Bombassaro A."/>
            <person name="Vinicius W.A."/>
            <person name="De Hoog S."/>
            <person name="Sun J."/>
            <person name="Souza E.M."/>
            <person name="Raittz R.T."/>
            <person name="Costa F."/>
            <person name="Leao A.C."/>
            <person name="Tadra-Sfeir M.Z."/>
            <person name="Baura V."/>
            <person name="Balsanelli E."/>
            <person name="Pedrosa F.O."/>
            <person name="Moreno L.F."/>
            <person name="Steffens M.B."/>
            <person name="Xi L."/>
            <person name="Bocca A.L."/>
            <person name="Felipe M.S."/>
            <person name="Teixeira M."/>
            <person name="Telles Filho F.Q."/>
            <person name="Azevedo C.M."/>
            <person name="Gomes R."/>
            <person name="Vicente V.A."/>
        </authorList>
    </citation>
    <scope>NUCLEOTIDE SEQUENCE [LARGE SCALE GENOMIC DNA]</scope>
    <source>
        <strain evidence="14 15">CBS 269.37</strain>
    </source>
</reference>
<dbReference type="GO" id="GO:0005829">
    <property type="term" value="C:cytosol"/>
    <property type="evidence" value="ECO:0007669"/>
    <property type="project" value="TreeGrafter"/>
</dbReference>
<dbReference type="PANTHER" id="PTHR42979">
    <property type="entry name" value="3-ISOPROPYLMALATE DEHYDROGENASE"/>
    <property type="match status" value="1"/>
</dbReference>
<dbReference type="Pfam" id="PF00180">
    <property type="entry name" value="Iso_dh"/>
    <property type="match status" value="1"/>
</dbReference>
<dbReference type="GeneID" id="34598138"/>